<dbReference type="InterPro" id="IPR048328">
    <property type="entry name" value="Dyp_perox_C"/>
</dbReference>
<dbReference type="InterPro" id="IPR011008">
    <property type="entry name" value="Dimeric_a/b-barrel"/>
</dbReference>
<dbReference type="Proteomes" id="UP000762676">
    <property type="component" value="Unassembled WGS sequence"/>
</dbReference>
<name>A0AAV4FZJ8_9GAST</name>
<feature type="non-terminal residue" evidence="2">
    <location>
        <position position="1"/>
    </location>
</feature>
<protein>
    <recommendedName>
        <fullName evidence="1">Dyp-type peroxidase C-terminal domain-containing protein</fullName>
    </recommendedName>
</protein>
<evidence type="ECO:0000259" key="1">
    <source>
        <dbReference type="Pfam" id="PF20628"/>
    </source>
</evidence>
<dbReference type="EMBL" id="BMAT01011769">
    <property type="protein sequence ID" value="GFR78747.1"/>
    <property type="molecule type" value="Genomic_DNA"/>
</dbReference>
<evidence type="ECO:0000313" key="3">
    <source>
        <dbReference type="Proteomes" id="UP000762676"/>
    </source>
</evidence>
<dbReference type="SUPFAM" id="SSF54909">
    <property type="entry name" value="Dimeric alpha+beta barrel"/>
    <property type="match status" value="1"/>
</dbReference>
<feature type="domain" description="Dyp-type peroxidase C-terminal" evidence="1">
    <location>
        <begin position="46"/>
        <end position="79"/>
    </location>
</feature>
<accession>A0AAV4FZJ8</accession>
<gene>
    <name evidence="2" type="ORF">ElyMa_005857400</name>
</gene>
<organism evidence="2 3">
    <name type="scientific">Elysia marginata</name>
    <dbReference type="NCBI Taxonomy" id="1093978"/>
    <lineage>
        <taxon>Eukaryota</taxon>
        <taxon>Metazoa</taxon>
        <taxon>Spiralia</taxon>
        <taxon>Lophotrochozoa</taxon>
        <taxon>Mollusca</taxon>
        <taxon>Gastropoda</taxon>
        <taxon>Heterobranchia</taxon>
        <taxon>Euthyneura</taxon>
        <taxon>Panpulmonata</taxon>
        <taxon>Sacoglossa</taxon>
        <taxon>Placobranchoidea</taxon>
        <taxon>Plakobranchidae</taxon>
        <taxon>Elysia</taxon>
    </lineage>
</organism>
<keyword evidence="3" id="KW-1185">Reference proteome</keyword>
<comment type="caution">
    <text evidence="2">The sequence shown here is derived from an EMBL/GenBank/DDBJ whole genome shotgun (WGS) entry which is preliminary data.</text>
</comment>
<proteinExistence type="predicted"/>
<evidence type="ECO:0000313" key="2">
    <source>
        <dbReference type="EMBL" id="GFR78747.1"/>
    </source>
</evidence>
<dbReference type="Pfam" id="PF20628">
    <property type="entry name" value="Dyp_perox_C"/>
    <property type="match status" value="1"/>
</dbReference>
<sequence length="83" mass="9131">GDIFLHAKSNQVSKLFELASLFLRSLPKGSVETSEDIYSFVYQNGRDLSGFIDGTENRADDEGRQEVAVEKETGGSYVVSIVL</sequence>
<reference evidence="2 3" key="1">
    <citation type="journal article" date="2021" name="Elife">
        <title>Chloroplast acquisition without the gene transfer in kleptoplastic sea slugs, Plakobranchus ocellatus.</title>
        <authorList>
            <person name="Maeda T."/>
            <person name="Takahashi S."/>
            <person name="Yoshida T."/>
            <person name="Shimamura S."/>
            <person name="Takaki Y."/>
            <person name="Nagai Y."/>
            <person name="Toyoda A."/>
            <person name="Suzuki Y."/>
            <person name="Arimoto A."/>
            <person name="Ishii H."/>
            <person name="Satoh N."/>
            <person name="Nishiyama T."/>
            <person name="Hasebe M."/>
            <person name="Maruyama T."/>
            <person name="Minagawa J."/>
            <person name="Obokata J."/>
            <person name="Shigenobu S."/>
        </authorList>
    </citation>
    <scope>NUCLEOTIDE SEQUENCE [LARGE SCALE GENOMIC DNA]</scope>
</reference>
<dbReference type="AlphaFoldDB" id="A0AAV4FZJ8"/>